<proteinExistence type="predicted"/>
<organism evidence="13 14">
    <name type="scientific">Breznakibacter xylanolyticus</name>
    <dbReference type="NCBI Taxonomy" id="990"/>
    <lineage>
        <taxon>Bacteria</taxon>
        <taxon>Pseudomonadati</taxon>
        <taxon>Bacteroidota</taxon>
        <taxon>Bacteroidia</taxon>
        <taxon>Marinilabiliales</taxon>
        <taxon>Marinilabiliaceae</taxon>
        <taxon>Breznakibacter</taxon>
    </lineage>
</organism>
<evidence type="ECO:0000256" key="10">
    <source>
        <dbReference type="ARBA" id="ARBA00023209"/>
    </source>
</evidence>
<dbReference type="GO" id="GO:0046872">
    <property type="term" value="F:metal ion binding"/>
    <property type="evidence" value="ECO:0007669"/>
    <property type="project" value="UniProtKB-KW"/>
</dbReference>
<evidence type="ECO:0000256" key="6">
    <source>
        <dbReference type="ARBA" id="ARBA00022777"/>
    </source>
</evidence>
<sequence length="323" mass="35679">MTSNKKNALFIVNPFSGLGKQQTIHQLIEKEIDHAKWNCEIVMTAYAGHARELSREAASRYDVVAAVGGDGTVNEVGSGLLGTTTLMAIIPAGSGNGLARHLRIPLKVNRALQLFNNYQLQPIDVMKVNNRYSFNVSGVGFDGHISHLFADIKRRGPLGYVKLISMEFSKYQAKTYHITIDGKTRTKKAFLISFANSTQYGNNAHIAPSAVIDDGLIDICVISDFPKYTAPALLLSLFDQTIDQSKYDDIYLGRHIVVESDEPLTVHVDGEPLSTGNRLDIDILPLSLNMMVPDASFPQNAFINQLTDMVPQLSTLTNNWKRN</sequence>
<keyword evidence="7" id="KW-0067">ATP-binding</keyword>
<evidence type="ECO:0000256" key="7">
    <source>
        <dbReference type="ARBA" id="ARBA00022840"/>
    </source>
</evidence>
<keyword evidence="4" id="KW-0479">Metal-binding</keyword>
<dbReference type="GO" id="GO:0008654">
    <property type="term" value="P:phospholipid biosynthetic process"/>
    <property type="evidence" value="ECO:0007669"/>
    <property type="project" value="UniProtKB-KW"/>
</dbReference>
<dbReference type="Proteomes" id="UP000249239">
    <property type="component" value="Unassembled WGS sequence"/>
</dbReference>
<gene>
    <name evidence="13" type="ORF">LX69_00309</name>
</gene>
<evidence type="ECO:0000256" key="4">
    <source>
        <dbReference type="ARBA" id="ARBA00022723"/>
    </source>
</evidence>
<accession>A0A2W7PAE0</accession>
<comment type="caution">
    <text evidence="13">The sequence shown here is derived from an EMBL/GenBank/DDBJ whole genome shotgun (WGS) entry which is preliminary data.</text>
</comment>
<dbReference type="InterPro" id="IPR001206">
    <property type="entry name" value="Diacylglycerol_kinase_cat_dom"/>
</dbReference>
<dbReference type="Gene3D" id="2.60.200.40">
    <property type="match status" value="1"/>
</dbReference>
<dbReference type="InterPro" id="IPR050187">
    <property type="entry name" value="Lipid_Phosphate_FormReg"/>
</dbReference>
<keyword evidence="6 13" id="KW-0418">Kinase</keyword>
<dbReference type="GO" id="GO:0005524">
    <property type="term" value="F:ATP binding"/>
    <property type="evidence" value="ECO:0007669"/>
    <property type="project" value="UniProtKB-KW"/>
</dbReference>
<comment type="cofactor">
    <cofactor evidence="1">
        <name>Mg(2+)</name>
        <dbReference type="ChEBI" id="CHEBI:18420"/>
    </cofactor>
</comment>
<evidence type="ECO:0000256" key="3">
    <source>
        <dbReference type="ARBA" id="ARBA00022679"/>
    </source>
</evidence>
<dbReference type="EMBL" id="QKZK01000002">
    <property type="protein sequence ID" value="PZX20312.1"/>
    <property type="molecule type" value="Genomic_DNA"/>
</dbReference>
<evidence type="ECO:0000259" key="12">
    <source>
        <dbReference type="PROSITE" id="PS50146"/>
    </source>
</evidence>
<keyword evidence="10" id="KW-0594">Phospholipid biosynthesis</keyword>
<name>A0A2W7PAE0_9BACT</name>
<evidence type="ECO:0000256" key="9">
    <source>
        <dbReference type="ARBA" id="ARBA00023098"/>
    </source>
</evidence>
<dbReference type="InterPro" id="IPR005218">
    <property type="entry name" value="Diacylglycerol/lipid_kinase"/>
</dbReference>
<dbReference type="InterPro" id="IPR017438">
    <property type="entry name" value="ATP-NAD_kinase_N"/>
</dbReference>
<keyword evidence="14" id="KW-1185">Reference proteome</keyword>
<evidence type="ECO:0000313" key="14">
    <source>
        <dbReference type="Proteomes" id="UP000249239"/>
    </source>
</evidence>
<protein>
    <submittedName>
        <fullName evidence="13">YegS/Rv2252/BmrU family lipid kinase</fullName>
    </submittedName>
</protein>
<dbReference type="Pfam" id="PF19279">
    <property type="entry name" value="YegS_C"/>
    <property type="match status" value="1"/>
</dbReference>
<feature type="domain" description="DAGKc" evidence="12">
    <location>
        <begin position="3"/>
        <end position="132"/>
    </location>
</feature>
<keyword evidence="9" id="KW-0443">Lipid metabolism</keyword>
<dbReference type="NCBIfam" id="TIGR00147">
    <property type="entry name" value="YegS/Rv2252/BmrU family lipid kinase"/>
    <property type="match status" value="1"/>
</dbReference>
<evidence type="ECO:0000313" key="13">
    <source>
        <dbReference type="EMBL" id="PZX20312.1"/>
    </source>
</evidence>
<evidence type="ECO:0000256" key="8">
    <source>
        <dbReference type="ARBA" id="ARBA00022842"/>
    </source>
</evidence>
<dbReference type="PANTHER" id="PTHR12358">
    <property type="entry name" value="SPHINGOSINE KINASE"/>
    <property type="match status" value="1"/>
</dbReference>
<keyword evidence="11" id="KW-1208">Phospholipid metabolism</keyword>
<keyword evidence="5" id="KW-0547">Nucleotide-binding</keyword>
<evidence type="ECO:0000256" key="5">
    <source>
        <dbReference type="ARBA" id="ARBA00022741"/>
    </source>
</evidence>
<dbReference type="AlphaFoldDB" id="A0A2W7PAE0"/>
<dbReference type="OrthoDB" id="9786026at2"/>
<dbReference type="RefSeq" id="WP_111444169.1">
    <property type="nucleotide sequence ID" value="NZ_QKZK01000002.1"/>
</dbReference>
<evidence type="ECO:0000256" key="2">
    <source>
        <dbReference type="ARBA" id="ARBA00022516"/>
    </source>
</evidence>
<dbReference type="Gene3D" id="3.40.50.10330">
    <property type="entry name" value="Probable inorganic polyphosphate/atp-NAD kinase, domain 1"/>
    <property type="match status" value="1"/>
</dbReference>
<dbReference type="SMART" id="SM00046">
    <property type="entry name" value="DAGKc"/>
    <property type="match status" value="1"/>
</dbReference>
<dbReference type="GO" id="GO:0016301">
    <property type="term" value="F:kinase activity"/>
    <property type="evidence" value="ECO:0007669"/>
    <property type="project" value="UniProtKB-KW"/>
</dbReference>
<dbReference type="SUPFAM" id="SSF111331">
    <property type="entry name" value="NAD kinase/diacylglycerol kinase-like"/>
    <property type="match status" value="1"/>
</dbReference>
<evidence type="ECO:0000256" key="1">
    <source>
        <dbReference type="ARBA" id="ARBA00001946"/>
    </source>
</evidence>
<reference evidence="13 14" key="1">
    <citation type="submission" date="2018-06" db="EMBL/GenBank/DDBJ databases">
        <title>Genomic Encyclopedia of Archaeal and Bacterial Type Strains, Phase II (KMG-II): from individual species to whole genera.</title>
        <authorList>
            <person name="Goeker M."/>
        </authorList>
    </citation>
    <scope>NUCLEOTIDE SEQUENCE [LARGE SCALE GENOMIC DNA]</scope>
    <source>
        <strain evidence="13 14">DSM 6779</strain>
    </source>
</reference>
<keyword evidence="8" id="KW-0460">Magnesium</keyword>
<dbReference type="GO" id="GO:0005886">
    <property type="term" value="C:plasma membrane"/>
    <property type="evidence" value="ECO:0007669"/>
    <property type="project" value="TreeGrafter"/>
</dbReference>
<dbReference type="Pfam" id="PF00781">
    <property type="entry name" value="DAGK_cat"/>
    <property type="match status" value="1"/>
</dbReference>
<dbReference type="PROSITE" id="PS50146">
    <property type="entry name" value="DAGK"/>
    <property type="match status" value="1"/>
</dbReference>
<dbReference type="InterPro" id="IPR016064">
    <property type="entry name" value="NAD/diacylglycerol_kinase_sf"/>
</dbReference>
<keyword evidence="3" id="KW-0808">Transferase</keyword>
<dbReference type="PANTHER" id="PTHR12358:SF106">
    <property type="entry name" value="LIPID KINASE YEGS"/>
    <property type="match status" value="1"/>
</dbReference>
<evidence type="ECO:0000256" key="11">
    <source>
        <dbReference type="ARBA" id="ARBA00023264"/>
    </source>
</evidence>
<dbReference type="InterPro" id="IPR045540">
    <property type="entry name" value="YegS/DAGK_C"/>
</dbReference>
<keyword evidence="2" id="KW-0444">Lipid biosynthesis</keyword>